<keyword evidence="6" id="KW-1185">Reference proteome</keyword>
<dbReference type="SUPFAM" id="SSF51735">
    <property type="entry name" value="NAD(P)-binding Rossmann-fold domains"/>
    <property type="match status" value="1"/>
</dbReference>
<keyword evidence="2" id="KW-0520">NAD</keyword>
<dbReference type="RefSeq" id="WP_266152849.1">
    <property type="nucleotide sequence ID" value="NZ_JABXXQ010000010.1"/>
</dbReference>
<dbReference type="InterPro" id="IPR036291">
    <property type="entry name" value="NAD(P)-bd_dom_sf"/>
</dbReference>
<proteinExistence type="predicted"/>
<evidence type="ECO:0000313" key="6">
    <source>
        <dbReference type="Proteomes" id="UP000557688"/>
    </source>
</evidence>
<evidence type="ECO:0000313" key="5">
    <source>
        <dbReference type="EMBL" id="MBB3172374.1"/>
    </source>
</evidence>
<protein>
    <submittedName>
        <fullName evidence="5">Fructuronate reductase</fullName>
        <ecNumber evidence="5">1.1.1.57</ecNumber>
    </submittedName>
</protein>
<dbReference type="PANTHER" id="PTHR43362">
    <property type="entry name" value="MANNITOL DEHYDROGENASE DSF1-RELATED"/>
    <property type="match status" value="1"/>
</dbReference>
<dbReference type="InterPro" id="IPR008927">
    <property type="entry name" value="6-PGluconate_DH-like_C_sf"/>
</dbReference>
<dbReference type="SUPFAM" id="SSF48179">
    <property type="entry name" value="6-phosphogluconate dehydrogenase C-terminal domain-like"/>
    <property type="match status" value="1"/>
</dbReference>
<dbReference type="InterPro" id="IPR000669">
    <property type="entry name" value="Mannitol_DH"/>
</dbReference>
<gene>
    <name evidence="5" type="ORF">FHR90_000180</name>
</gene>
<dbReference type="EMBL" id="JACHXV010000001">
    <property type="protein sequence ID" value="MBB3172374.1"/>
    <property type="molecule type" value="Genomic_DNA"/>
</dbReference>
<evidence type="ECO:0000256" key="2">
    <source>
        <dbReference type="ARBA" id="ARBA00023027"/>
    </source>
</evidence>
<dbReference type="PROSITE" id="PS00974">
    <property type="entry name" value="MANNITOL_DHGENASE"/>
    <property type="match status" value="1"/>
</dbReference>
<evidence type="ECO:0000259" key="4">
    <source>
        <dbReference type="Pfam" id="PF08125"/>
    </source>
</evidence>
<keyword evidence="1 5" id="KW-0560">Oxidoreductase</keyword>
<dbReference type="InterPro" id="IPR013118">
    <property type="entry name" value="Mannitol_DH_C"/>
</dbReference>
<sequence>MSDTLHPLDHDRMAGKTLTRLTRDTLDAAHADIRRPGYDPAALVPSILHLGCGAFHRGHQAWATQRAIEAEGAGGLRWGIASAALRRRTTPDLLWPQDGLYTLMRRDETGTKAEIVGSLAEIVHAPSDAIGLPARLADERTRIVTLTVTADGYLLEPSTGRLQADHAAIRADLDTPAQPQTPVGILAAGLAEKRRLGGTPPVILSCDNLAANGRTLRQAVMDFADLIPHSDGLSGWIAANVQFPETMVDRIVPVPGDADIEDAARLAGLRDLAPVSCEPFLQWVIEAFDGPRPAWEAAGAQFVTDVAPFEQAKLRLLNGSHMLLAYLGALAGLPTIADTVDDPDFHRFIERFMLREQGATLSLSESELGGYVGELLHRLHNPAIRHEVDRIGRNGSVKLATRLMAPMRENLLAGRDVRCTTLGLAAWIRWFALRDTSGTEVRLNDPQAADFRALCERIGENFDAQASAFLDMEEVFGPPLPNHGRVVAELGAALRALHERDVRDLVAEAAAA</sequence>
<evidence type="ECO:0000256" key="1">
    <source>
        <dbReference type="ARBA" id="ARBA00023002"/>
    </source>
</evidence>
<name>A0A839UVE7_9PROT</name>
<dbReference type="PANTHER" id="PTHR43362:SF1">
    <property type="entry name" value="MANNITOL DEHYDROGENASE 2-RELATED"/>
    <property type="match status" value="1"/>
</dbReference>
<feature type="domain" description="Mannitol dehydrogenase N-terminal" evidence="3">
    <location>
        <begin position="46"/>
        <end position="296"/>
    </location>
</feature>
<dbReference type="GO" id="GO:0019594">
    <property type="term" value="P:mannitol metabolic process"/>
    <property type="evidence" value="ECO:0007669"/>
    <property type="project" value="InterPro"/>
</dbReference>
<dbReference type="Gene3D" id="1.10.1040.10">
    <property type="entry name" value="N-(1-d-carboxylethyl)-l-norvaline Dehydrogenase, domain 2"/>
    <property type="match status" value="1"/>
</dbReference>
<dbReference type="InterPro" id="IPR050988">
    <property type="entry name" value="Mannitol_DH/Oxidoreductase"/>
</dbReference>
<dbReference type="AlphaFoldDB" id="A0A839UVE7"/>
<feature type="domain" description="Mannitol dehydrogenase C-terminal" evidence="4">
    <location>
        <begin position="305"/>
        <end position="497"/>
    </location>
</feature>
<dbReference type="PRINTS" id="PR00084">
    <property type="entry name" value="MTLDHDRGNASE"/>
</dbReference>
<dbReference type="InterPro" id="IPR023027">
    <property type="entry name" value="Mannitol_DH_CS"/>
</dbReference>
<dbReference type="InterPro" id="IPR013328">
    <property type="entry name" value="6PGD_dom2"/>
</dbReference>
<dbReference type="EC" id="1.1.1.57" evidence="5"/>
<dbReference type="Pfam" id="PF08125">
    <property type="entry name" value="Mannitol_dh_C"/>
    <property type="match status" value="1"/>
</dbReference>
<dbReference type="Pfam" id="PF01232">
    <property type="entry name" value="Mannitol_dh"/>
    <property type="match status" value="1"/>
</dbReference>
<reference evidence="5 6" key="1">
    <citation type="submission" date="2020-08" db="EMBL/GenBank/DDBJ databases">
        <title>Genomic Encyclopedia of Type Strains, Phase III (KMG-III): the genomes of soil and plant-associated and newly described type strains.</title>
        <authorList>
            <person name="Whitman W."/>
        </authorList>
    </citation>
    <scope>NUCLEOTIDE SEQUENCE [LARGE SCALE GENOMIC DNA]</scope>
    <source>
        <strain evidence="5 6">CECT 8088</strain>
    </source>
</reference>
<evidence type="ECO:0000259" key="3">
    <source>
        <dbReference type="Pfam" id="PF01232"/>
    </source>
</evidence>
<dbReference type="GO" id="GO:0008866">
    <property type="term" value="F:fructuronate reductase activity"/>
    <property type="evidence" value="ECO:0007669"/>
    <property type="project" value="UniProtKB-EC"/>
</dbReference>
<dbReference type="Gene3D" id="3.40.50.720">
    <property type="entry name" value="NAD(P)-binding Rossmann-like Domain"/>
    <property type="match status" value="1"/>
</dbReference>
<dbReference type="InterPro" id="IPR013131">
    <property type="entry name" value="Mannitol_DH_N"/>
</dbReference>
<dbReference type="Proteomes" id="UP000557688">
    <property type="component" value="Unassembled WGS sequence"/>
</dbReference>
<organism evidence="5 6">
    <name type="scientific">Endobacter medicaginis</name>
    <dbReference type="NCBI Taxonomy" id="1181271"/>
    <lineage>
        <taxon>Bacteria</taxon>
        <taxon>Pseudomonadati</taxon>
        <taxon>Pseudomonadota</taxon>
        <taxon>Alphaproteobacteria</taxon>
        <taxon>Acetobacterales</taxon>
        <taxon>Acetobacteraceae</taxon>
        <taxon>Endobacter</taxon>
    </lineage>
</organism>
<accession>A0A839UVE7</accession>
<comment type="caution">
    <text evidence="5">The sequence shown here is derived from an EMBL/GenBank/DDBJ whole genome shotgun (WGS) entry which is preliminary data.</text>
</comment>